<protein>
    <submittedName>
        <fullName evidence="2">Uncharacterized protein</fullName>
    </submittedName>
</protein>
<evidence type="ECO:0000256" key="1">
    <source>
        <dbReference type="SAM" id="MobiDB-lite"/>
    </source>
</evidence>
<feature type="compositionally biased region" description="Basic and acidic residues" evidence="1">
    <location>
        <begin position="42"/>
        <end position="72"/>
    </location>
</feature>
<feature type="region of interest" description="Disordered" evidence="1">
    <location>
        <begin position="37"/>
        <end position="72"/>
    </location>
</feature>
<proteinExistence type="predicted"/>
<reference evidence="2" key="1">
    <citation type="journal article" date="2021" name="Proc. Natl. Acad. Sci. U.S.A.">
        <title>A Catalog of Tens of Thousands of Viruses from Human Metagenomes Reveals Hidden Associations with Chronic Diseases.</title>
        <authorList>
            <person name="Tisza M.J."/>
            <person name="Buck C.B."/>
        </authorList>
    </citation>
    <scope>NUCLEOTIDE SEQUENCE</scope>
    <source>
        <strain evidence="2">CtijX18</strain>
    </source>
</reference>
<evidence type="ECO:0000313" key="2">
    <source>
        <dbReference type="EMBL" id="DAF97576.1"/>
    </source>
</evidence>
<organism evidence="2">
    <name type="scientific">Myoviridae sp. ctijX18</name>
    <dbReference type="NCBI Taxonomy" id="2825154"/>
    <lineage>
        <taxon>Viruses</taxon>
        <taxon>Duplodnaviria</taxon>
        <taxon>Heunggongvirae</taxon>
        <taxon>Uroviricota</taxon>
        <taxon>Caudoviricetes</taxon>
    </lineage>
</organism>
<dbReference type="EMBL" id="BK016133">
    <property type="protein sequence ID" value="DAF97576.1"/>
    <property type="molecule type" value="Genomic_DNA"/>
</dbReference>
<name>A0A8S5USU8_9CAUD</name>
<accession>A0A8S5USU8</accession>
<sequence length="126" mass="14187">MSLLDLDSTKKEVSQEWGLGYMNDVKDAIEKEARNSSVTMTVDKKTREELNREMDEKLAAQEAEADRKRENRNQAVRDIADGMVDLAKVTGRGVKEIARIAYNLALGEDKAKDTSSKEQQHTQDAD</sequence>